<keyword evidence="1" id="KW-0812">Transmembrane</keyword>
<reference evidence="2" key="1">
    <citation type="submission" date="2021-02" db="EMBL/GenBank/DDBJ databases">
        <authorList>
            <person name="Dougan E. K."/>
            <person name="Rhodes N."/>
            <person name="Thang M."/>
            <person name="Chan C."/>
        </authorList>
    </citation>
    <scope>NUCLEOTIDE SEQUENCE</scope>
</reference>
<accession>A0A813E751</accession>
<sequence>MGSSSSSRAALELGLGIASAGVVALLVLRGPRKELAETPAQPQTTWVRQATPPDEAEALFLYLPDLLRAAREVQDHGVLANTLEHLGSKLKDGRWRECRDQPIVLLGRWLMEVSSDGRKDWKFVLMNSSNKEHLHKRVAEIEDVAWEVDFLLGDAKPSEQHVYNNVKM</sequence>
<evidence type="ECO:0000256" key="1">
    <source>
        <dbReference type="SAM" id="Phobius"/>
    </source>
</evidence>
<proteinExistence type="predicted"/>
<dbReference type="AlphaFoldDB" id="A0A813E751"/>
<evidence type="ECO:0000313" key="2">
    <source>
        <dbReference type="EMBL" id="CAE8596924.1"/>
    </source>
</evidence>
<comment type="caution">
    <text evidence="2">The sequence shown here is derived from an EMBL/GenBank/DDBJ whole genome shotgun (WGS) entry which is preliminary data.</text>
</comment>
<organism evidence="2 3">
    <name type="scientific">Polarella glacialis</name>
    <name type="common">Dinoflagellate</name>
    <dbReference type="NCBI Taxonomy" id="89957"/>
    <lineage>
        <taxon>Eukaryota</taxon>
        <taxon>Sar</taxon>
        <taxon>Alveolata</taxon>
        <taxon>Dinophyceae</taxon>
        <taxon>Suessiales</taxon>
        <taxon>Suessiaceae</taxon>
        <taxon>Polarella</taxon>
    </lineage>
</organism>
<feature type="transmembrane region" description="Helical" evidence="1">
    <location>
        <begin position="6"/>
        <end position="28"/>
    </location>
</feature>
<gene>
    <name evidence="2" type="ORF">PGLA1383_LOCUS15381</name>
</gene>
<name>A0A813E751_POLGL</name>
<protein>
    <submittedName>
        <fullName evidence="2">Uncharacterized protein</fullName>
    </submittedName>
</protein>
<keyword evidence="3" id="KW-1185">Reference proteome</keyword>
<dbReference type="EMBL" id="CAJNNV010009009">
    <property type="protein sequence ID" value="CAE8596924.1"/>
    <property type="molecule type" value="Genomic_DNA"/>
</dbReference>
<keyword evidence="1" id="KW-1133">Transmembrane helix</keyword>
<dbReference type="Proteomes" id="UP000654075">
    <property type="component" value="Unassembled WGS sequence"/>
</dbReference>
<keyword evidence="1" id="KW-0472">Membrane</keyword>
<evidence type="ECO:0000313" key="3">
    <source>
        <dbReference type="Proteomes" id="UP000654075"/>
    </source>
</evidence>